<dbReference type="Pfam" id="PF07295">
    <property type="entry name" value="DUF1451"/>
    <property type="match status" value="1"/>
</dbReference>
<dbReference type="AlphaFoldDB" id="A0A831WBQ4"/>
<dbReference type="EMBL" id="DRKP01000175">
    <property type="protein sequence ID" value="HEB97507.1"/>
    <property type="molecule type" value="Genomic_DNA"/>
</dbReference>
<evidence type="ECO:0008006" key="2">
    <source>
        <dbReference type="Google" id="ProtNLM"/>
    </source>
</evidence>
<comment type="caution">
    <text evidence="1">The sequence shown here is derived from an EMBL/GenBank/DDBJ whole genome shotgun (WGS) entry which is preliminary data.</text>
</comment>
<organism evidence="1">
    <name type="scientific">Sedimenticola thiotaurini</name>
    <dbReference type="NCBI Taxonomy" id="1543721"/>
    <lineage>
        <taxon>Bacteria</taxon>
        <taxon>Pseudomonadati</taxon>
        <taxon>Pseudomonadota</taxon>
        <taxon>Gammaproteobacteria</taxon>
        <taxon>Chromatiales</taxon>
        <taxon>Sedimenticolaceae</taxon>
        <taxon>Sedimenticola</taxon>
    </lineage>
</organism>
<dbReference type="InterPro" id="IPR009912">
    <property type="entry name" value="DUF1451"/>
</dbReference>
<gene>
    <name evidence="1" type="ORF">ENI96_13880</name>
</gene>
<protein>
    <recommendedName>
        <fullName evidence="2">Zinc ribbon-containing protein</fullName>
    </recommendedName>
</protein>
<dbReference type="Proteomes" id="UP000886251">
    <property type="component" value="Unassembled WGS sequence"/>
</dbReference>
<sequence>MGEAYERLLETALEDLHKAEDKSGPALHRLIDKAREKLLAAEEFSEEELEKVGDYLKRDLIDAADYLSETGSDFATWLGFDIELIEDRLKEMFSQAADQTTVELLQLKQQAEHAPYHTGEITGPGTLVCDSCGERLHFHRVSRIPPCPKCKGTSFHRPTAG</sequence>
<reference evidence="1" key="1">
    <citation type="journal article" date="2020" name="mSystems">
        <title>Genome- and Community-Level Interaction Insights into Carbon Utilization and Element Cycling Functions of Hydrothermarchaeota in Hydrothermal Sediment.</title>
        <authorList>
            <person name="Zhou Z."/>
            <person name="Liu Y."/>
            <person name="Xu W."/>
            <person name="Pan J."/>
            <person name="Luo Z.H."/>
            <person name="Li M."/>
        </authorList>
    </citation>
    <scope>NUCLEOTIDE SEQUENCE [LARGE SCALE GENOMIC DNA]</scope>
    <source>
        <strain evidence="1">HyVt-443</strain>
    </source>
</reference>
<name>A0A831WBQ4_9GAMM</name>
<proteinExistence type="predicted"/>
<accession>A0A831WBQ4</accession>
<evidence type="ECO:0000313" key="1">
    <source>
        <dbReference type="EMBL" id="HEB97507.1"/>
    </source>
</evidence>